<dbReference type="Proteomes" id="UP000422221">
    <property type="component" value="Unassembled WGS sequence"/>
</dbReference>
<dbReference type="InterPro" id="IPR050259">
    <property type="entry name" value="SDR"/>
</dbReference>
<accession>A0A7J4XPP1</accession>
<dbReference type="PRINTS" id="PR00080">
    <property type="entry name" value="SDRFAMILY"/>
</dbReference>
<dbReference type="FunFam" id="3.40.50.720:FF:000084">
    <property type="entry name" value="Short-chain dehydrogenase reductase"/>
    <property type="match status" value="1"/>
</dbReference>
<sequence>MRNKNVLITGCNRGIGLSIMRLLAEHGANIWACCRTINDAFLEDISELERIYDVSIKAIQVELTDSILLARTLDAIIAEKRSIDILINNAGITATALLQQTSMEEIRKVFDINYFVPLAIIKKISKIMIRQRDGIIINMASVAGIEHQPGRVAYGSSKAALIWATQGLAKELGAFNIRVNAIAPGAVKTEMTAGYSEDKIKKIIAETALHRMGDMIDIANVVLFLCSKEASFINGQVIKVDGGR</sequence>
<name>A0A7J4XPP1_9BACE</name>
<dbReference type="AlphaFoldDB" id="A0A7J4XPP1"/>
<dbReference type="EMBL" id="VWMK01000001">
    <property type="protein sequence ID" value="KAA3770817.1"/>
    <property type="molecule type" value="Genomic_DNA"/>
</dbReference>
<organism evidence="2 3">
    <name type="scientific">Bacteroides salyersiae</name>
    <dbReference type="NCBI Taxonomy" id="291644"/>
    <lineage>
        <taxon>Bacteria</taxon>
        <taxon>Pseudomonadati</taxon>
        <taxon>Bacteroidota</taxon>
        <taxon>Bacteroidia</taxon>
        <taxon>Bacteroidales</taxon>
        <taxon>Bacteroidaceae</taxon>
        <taxon>Bacteroides</taxon>
    </lineage>
</organism>
<dbReference type="PANTHER" id="PTHR42879:SF2">
    <property type="entry name" value="3-OXOACYL-[ACYL-CARRIER-PROTEIN] REDUCTASE FABG"/>
    <property type="match status" value="1"/>
</dbReference>
<dbReference type="PRINTS" id="PR00081">
    <property type="entry name" value="GDHRDH"/>
</dbReference>
<evidence type="ECO:0000313" key="2">
    <source>
        <dbReference type="EMBL" id="KAA3770817.1"/>
    </source>
</evidence>
<reference evidence="2 3" key="1">
    <citation type="journal article" date="2019" name="Nat. Med.">
        <title>A library of human gut bacterial isolates paired with longitudinal multiomics data enables mechanistic microbiome research.</title>
        <authorList>
            <person name="Poyet M."/>
            <person name="Groussin M."/>
            <person name="Gibbons S.M."/>
            <person name="Avila-Pacheco J."/>
            <person name="Jiang X."/>
            <person name="Kearney S.M."/>
            <person name="Perrotta A.R."/>
            <person name="Berdy B."/>
            <person name="Zhao S."/>
            <person name="Lieberman T.D."/>
            <person name="Swanson P.K."/>
            <person name="Smith M."/>
            <person name="Roesemann S."/>
            <person name="Alexander J.E."/>
            <person name="Rich S.A."/>
            <person name="Livny J."/>
            <person name="Vlamakis H."/>
            <person name="Clish C."/>
            <person name="Bullock K."/>
            <person name="Deik A."/>
            <person name="Scott J."/>
            <person name="Pierce K.A."/>
            <person name="Xavier R.J."/>
            <person name="Alm E.J."/>
        </authorList>
    </citation>
    <scope>NUCLEOTIDE SEQUENCE [LARGE SCALE GENOMIC DNA]</scope>
    <source>
        <strain evidence="2 3">BIOML-A10</strain>
    </source>
</reference>
<dbReference type="InterPro" id="IPR002347">
    <property type="entry name" value="SDR_fam"/>
</dbReference>
<proteinExistence type="inferred from homology"/>
<dbReference type="SUPFAM" id="SSF51735">
    <property type="entry name" value="NAD(P)-binding Rossmann-fold domains"/>
    <property type="match status" value="1"/>
</dbReference>
<evidence type="ECO:0000313" key="3">
    <source>
        <dbReference type="Proteomes" id="UP000422221"/>
    </source>
</evidence>
<comment type="caution">
    <text evidence="2">The sequence shown here is derived from an EMBL/GenBank/DDBJ whole genome shotgun (WGS) entry which is preliminary data.</text>
</comment>
<dbReference type="InterPro" id="IPR036291">
    <property type="entry name" value="NAD(P)-bd_dom_sf"/>
</dbReference>
<evidence type="ECO:0000256" key="1">
    <source>
        <dbReference type="ARBA" id="ARBA00006484"/>
    </source>
</evidence>
<dbReference type="Gene3D" id="3.40.50.720">
    <property type="entry name" value="NAD(P)-binding Rossmann-like Domain"/>
    <property type="match status" value="1"/>
</dbReference>
<dbReference type="CDD" id="cd05233">
    <property type="entry name" value="SDR_c"/>
    <property type="match status" value="1"/>
</dbReference>
<dbReference type="Pfam" id="PF13561">
    <property type="entry name" value="adh_short_C2"/>
    <property type="match status" value="1"/>
</dbReference>
<comment type="similarity">
    <text evidence="1">Belongs to the short-chain dehydrogenases/reductases (SDR) family.</text>
</comment>
<protein>
    <submittedName>
        <fullName evidence="2">SDR family oxidoreductase</fullName>
    </submittedName>
</protein>
<dbReference type="PANTHER" id="PTHR42879">
    <property type="entry name" value="3-OXOACYL-(ACYL-CARRIER-PROTEIN) REDUCTASE"/>
    <property type="match status" value="1"/>
</dbReference>
<gene>
    <name evidence="2" type="ORF">F3F73_00350</name>
</gene>